<keyword evidence="9" id="KW-1185">Reference proteome</keyword>
<dbReference type="InterPro" id="IPR020097">
    <property type="entry name" value="PsdUridine_synth_TruA_a/b_dom"/>
</dbReference>
<dbReference type="SUPFAM" id="SSF55120">
    <property type="entry name" value="Pseudouridine synthase"/>
    <property type="match status" value="1"/>
</dbReference>
<evidence type="ECO:0000256" key="6">
    <source>
        <dbReference type="SAM" id="MobiDB-lite"/>
    </source>
</evidence>
<reference evidence="8 9" key="1">
    <citation type="submission" date="2024-09" db="EMBL/GenBank/DDBJ databases">
        <authorList>
            <person name="Sun Q."/>
            <person name="Mori K."/>
        </authorList>
    </citation>
    <scope>NUCLEOTIDE SEQUENCE [LARGE SCALE GENOMIC DNA]</scope>
    <source>
        <strain evidence="8 9">JCM 11683</strain>
    </source>
</reference>
<dbReference type="PANTHER" id="PTHR11142:SF0">
    <property type="entry name" value="TRNA PSEUDOURIDINE SYNTHASE-LIKE 1"/>
    <property type="match status" value="1"/>
</dbReference>
<dbReference type="GO" id="GO:0160147">
    <property type="term" value="F:tRNA pseudouridine(38-40) synthase activity"/>
    <property type="evidence" value="ECO:0007669"/>
    <property type="project" value="UniProtKB-EC"/>
</dbReference>
<evidence type="ECO:0000256" key="2">
    <source>
        <dbReference type="ARBA" id="ARBA00022694"/>
    </source>
</evidence>
<comment type="function">
    <text evidence="4">Formation of pseudouridine at positions 38, 39 and 40 in the anticodon stem and loop of transfer RNAs.</text>
</comment>
<evidence type="ECO:0000256" key="1">
    <source>
        <dbReference type="ARBA" id="ARBA00009375"/>
    </source>
</evidence>
<comment type="catalytic activity">
    <reaction evidence="4 5">
        <text>uridine(38/39/40) in tRNA = pseudouridine(38/39/40) in tRNA</text>
        <dbReference type="Rhea" id="RHEA:22376"/>
        <dbReference type="Rhea" id="RHEA-COMP:10085"/>
        <dbReference type="Rhea" id="RHEA-COMP:10087"/>
        <dbReference type="ChEBI" id="CHEBI:65314"/>
        <dbReference type="ChEBI" id="CHEBI:65315"/>
        <dbReference type="EC" id="5.4.99.12"/>
    </reaction>
</comment>
<dbReference type="Pfam" id="PF01416">
    <property type="entry name" value="PseudoU_synth_1"/>
    <property type="match status" value="1"/>
</dbReference>
<feature type="active site" description="Nucleophile" evidence="4">
    <location>
        <position position="83"/>
    </location>
</feature>
<organism evidence="8 9">
    <name type="scientific">Brevibacterium otitidis</name>
    <dbReference type="NCBI Taxonomy" id="53364"/>
    <lineage>
        <taxon>Bacteria</taxon>
        <taxon>Bacillati</taxon>
        <taxon>Actinomycetota</taxon>
        <taxon>Actinomycetes</taxon>
        <taxon>Micrococcales</taxon>
        <taxon>Brevibacteriaceae</taxon>
        <taxon>Brevibacterium</taxon>
    </lineage>
</organism>
<dbReference type="Gene3D" id="3.30.70.660">
    <property type="entry name" value="Pseudouridine synthase I, catalytic domain, C-terminal subdomain"/>
    <property type="match status" value="1"/>
</dbReference>
<sequence>MTEAAERGPVTGVAEPAAGSAAEAAEPVPEAQQRIRLDLGYRGTDFHGWARQPDARTVQGLLEQALETICGTPIRTVVAGRTDAGVHARRQVVHLDITPAIAAKLIGRSARSAGEALAARLRGALRHLGADDIAIHAAAEVDAAFDARFAAVSRRYTYRIADPAAFLDPLTAPHTTVSKERLDAERMHAAAQEILGLHDFLPFCKPRPESTTIRTLLECNVTRDAEGIIVIDLRADAFCHHMVRALVGGLMKVGAGAWPATRPAELIARAEAGSTDLGPMFVTPAHGLVMEHVEYPPPREWRARAERTRARRDSDPGADSSPGASV</sequence>
<feature type="region of interest" description="Disordered" evidence="6">
    <location>
        <begin position="1"/>
        <end position="29"/>
    </location>
</feature>
<evidence type="ECO:0000313" key="8">
    <source>
        <dbReference type="EMBL" id="MFB9775899.1"/>
    </source>
</evidence>
<dbReference type="InterPro" id="IPR020094">
    <property type="entry name" value="TruA/RsuA/RluB/E/F_N"/>
</dbReference>
<feature type="domain" description="Pseudouridine synthase I TruA alpha/beta" evidence="7">
    <location>
        <begin position="190"/>
        <end position="296"/>
    </location>
</feature>
<comment type="caution">
    <text evidence="4">Lacks conserved residue(s) required for the propagation of feature annotation.</text>
</comment>
<feature type="compositionally biased region" description="Basic and acidic residues" evidence="6">
    <location>
        <begin position="299"/>
        <end position="315"/>
    </location>
</feature>
<keyword evidence="2 4" id="KW-0819">tRNA processing</keyword>
<name>A0ABV5X0Q8_9MICO</name>
<evidence type="ECO:0000313" key="9">
    <source>
        <dbReference type="Proteomes" id="UP001589707"/>
    </source>
</evidence>
<evidence type="ECO:0000259" key="7">
    <source>
        <dbReference type="Pfam" id="PF01416"/>
    </source>
</evidence>
<evidence type="ECO:0000256" key="3">
    <source>
        <dbReference type="ARBA" id="ARBA00023235"/>
    </source>
</evidence>
<evidence type="ECO:0000256" key="5">
    <source>
        <dbReference type="RuleBase" id="RU003792"/>
    </source>
</evidence>
<dbReference type="RefSeq" id="WP_376839434.1">
    <property type="nucleotide sequence ID" value="NZ_JBHMAU010000039.1"/>
</dbReference>
<keyword evidence="3 4" id="KW-0413">Isomerase</keyword>
<feature type="compositionally biased region" description="Low complexity" evidence="6">
    <location>
        <begin position="12"/>
        <end position="29"/>
    </location>
</feature>
<evidence type="ECO:0000256" key="4">
    <source>
        <dbReference type="HAMAP-Rule" id="MF_00171"/>
    </source>
</evidence>
<protein>
    <recommendedName>
        <fullName evidence="4">tRNA pseudouridine synthase A</fullName>
        <ecNumber evidence="4">5.4.99.12</ecNumber>
    </recommendedName>
    <alternativeName>
        <fullName evidence="4">tRNA pseudouridine(38-40) synthase</fullName>
    </alternativeName>
    <alternativeName>
        <fullName evidence="4">tRNA pseudouridylate synthase I</fullName>
    </alternativeName>
    <alternativeName>
        <fullName evidence="4">tRNA-uridine isomerase I</fullName>
    </alternativeName>
</protein>
<proteinExistence type="inferred from homology"/>
<dbReference type="Gene3D" id="3.30.70.580">
    <property type="entry name" value="Pseudouridine synthase I, catalytic domain, N-terminal subdomain"/>
    <property type="match status" value="1"/>
</dbReference>
<accession>A0ABV5X0Q8</accession>
<comment type="similarity">
    <text evidence="1 4 5">Belongs to the tRNA pseudouridine synthase TruA family.</text>
</comment>
<gene>
    <name evidence="4 8" type="primary">truA</name>
    <name evidence="8" type="ORF">ACFFN1_05655</name>
</gene>
<dbReference type="PANTHER" id="PTHR11142">
    <property type="entry name" value="PSEUDOURIDYLATE SYNTHASE"/>
    <property type="match status" value="1"/>
</dbReference>
<comment type="subunit">
    <text evidence="4">Homodimer.</text>
</comment>
<dbReference type="Proteomes" id="UP001589707">
    <property type="component" value="Unassembled WGS sequence"/>
</dbReference>
<dbReference type="InterPro" id="IPR001406">
    <property type="entry name" value="PsdUridine_synth_TruA"/>
</dbReference>
<dbReference type="InterPro" id="IPR020095">
    <property type="entry name" value="PsdUridine_synth_TruA_C"/>
</dbReference>
<dbReference type="CDD" id="cd02570">
    <property type="entry name" value="PseudoU_synth_EcTruA"/>
    <property type="match status" value="1"/>
</dbReference>
<comment type="caution">
    <text evidence="8">The sequence shown here is derived from an EMBL/GenBank/DDBJ whole genome shotgun (WGS) entry which is preliminary data.</text>
</comment>
<dbReference type="InterPro" id="IPR020103">
    <property type="entry name" value="PsdUridine_synth_cat_dom_sf"/>
</dbReference>
<feature type="binding site" evidence="4">
    <location>
        <position position="156"/>
    </location>
    <ligand>
        <name>substrate</name>
    </ligand>
</feature>
<dbReference type="NCBIfam" id="TIGR00071">
    <property type="entry name" value="hisT_truA"/>
    <property type="match status" value="1"/>
</dbReference>
<dbReference type="HAMAP" id="MF_00171">
    <property type="entry name" value="TruA"/>
    <property type="match status" value="1"/>
</dbReference>
<feature type="region of interest" description="Disordered" evidence="6">
    <location>
        <begin position="299"/>
        <end position="326"/>
    </location>
</feature>
<dbReference type="EC" id="5.4.99.12" evidence="4"/>
<dbReference type="EMBL" id="JBHMAU010000039">
    <property type="protein sequence ID" value="MFB9775899.1"/>
    <property type="molecule type" value="Genomic_DNA"/>
</dbReference>